<comment type="caution">
    <text evidence="1">The sequence shown here is derived from an EMBL/GenBank/DDBJ whole genome shotgun (WGS) entry which is preliminary data.</text>
</comment>
<proteinExistence type="predicted"/>
<accession>A0AAN9K962</accession>
<evidence type="ECO:0000313" key="2">
    <source>
        <dbReference type="Proteomes" id="UP001367508"/>
    </source>
</evidence>
<gene>
    <name evidence="1" type="ORF">VNO77_37705</name>
</gene>
<dbReference type="AlphaFoldDB" id="A0AAN9K962"/>
<name>A0AAN9K962_CANGL</name>
<sequence>MLSTMSRPLIEINVHHFNQNEGRPPGLIPGRTCMCHMGLSLPSIGHSLESFETDGAAYVYEAVLLLLGLCGPSYYLVPLPTFDEPTWGMLYGAGRIQRT</sequence>
<organism evidence="1 2">
    <name type="scientific">Canavalia gladiata</name>
    <name type="common">Sword bean</name>
    <name type="synonym">Dolichos gladiatus</name>
    <dbReference type="NCBI Taxonomy" id="3824"/>
    <lineage>
        <taxon>Eukaryota</taxon>
        <taxon>Viridiplantae</taxon>
        <taxon>Streptophyta</taxon>
        <taxon>Embryophyta</taxon>
        <taxon>Tracheophyta</taxon>
        <taxon>Spermatophyta</taxon>
        <taxon>Magnoliopsida</taxon>
        <taxon>eudicotyledons</taxon>
        <taxon>Gunneridae</taxon>
        <taxon>Pentapetalae</taxon>
        <taxon>rosids</taxon>
        <taxon>fabids</taxon>
        <taxon>Fabales</taxon>
        <taxon>Fabaceae</taxon>
        <taxon>Papilionoideae</taxon>
        <taxon>50 kb inversion clade</taxon>
        <taxon>NPAAA clade</taxon>
        <taxon>indigoferoid/millettioid clade</taxon>
        <taxon>Phaseoleae</taxon>
        <taxon>Canavalia</taxon>
    </lineage>
</organism>
<protein>
    <submittedName>
        <fullName evidence="1">Uncharacterized protein</fullName>
    </submittedName>
</protein>
<evidence type="ECO:0000313" key="1">
    <source>
        <dbReference type="EMBL" id="KAK7313197.1"/>
    </source>
</evidence>
<dbReference type="Proteomes" id="UP001367508">
    <property type="component" value="Unassembled WGS sequence"/>
</dbReference>
<reference evidence="1 2" key="1">
    <citation type="submission" date="2024-01" db="EMBL/GenBank/DDBJ databases">
        <title>The genomes of 5 underutilized Papilionoideae crops provide insights into root nodulation and disease resistanc.</title>
        <authorList>
            <person name="Jiang F."/>
        </authorList>
    </citation>
    <scope>NUCLEOTIDE SEQUENCE [LARGE SCALE GENOMIC DNA]</scope>
    <source>
        <strain evidence="1">LVBAO_FW01</strain>
        <tissue evidence="1">Leaves</tissue>
    </source>
</reference>
<keyword evidence="2" id="KW-1185">Reference proteome</keyword>
<dbReference type="EMBL" id="JAYMYQ010000009">
    <property type="protein sequence ID" value="KAK7313197.1"/>
    <property type="molecule type" value="Genomic_DNA"/>
</dbReference>